<name>A0A5N5F4X2_9ROSA</name>
<proteinExistence type="predicted"/>
<protein>
    <submittedName>
        <fullName evidence="1">F-box protein</fullName>
    </submittedName>
</protein>
<comment type="caution">
    <text evidence="1">The sequence shown here is derived from an EMBL/GenBank/DDBJ whole genome shotgun (WGS) entry which is preliminary data.</text>
</comment>
<keyword evidence="2" id="KW-1185">Reference proteome</keyword>
<organism evidence="1 2">
    <name type="scientific">Pyrus ussuriensis x Pyrus communis</name>
    <dbReference type="NCBI Taxonomy" id="2448454"/>
    <lineage>
        <taxon>Eukaryota</taxon>
        <taxon>Viridiplantae</taxon>
        <taxon>Streptophyta</taxon>
        <taxon>Embryophyta</taxon>
        <taxon>Tracheophyta</taxon>
        <taxon>Spermatophyta</taxon>
        <taxon>Magnoliopsida</taxon>
        <taxon>eudicotyledons</taxon>
        <taxon>Gunneridae</taxon>
        <taxon>Pentapetalae</taxon>
        <taxon>rosids</taxon>
        <taxon>fabids</taxon>
        <taxon>Rosales</taxon>
        <taxon>Rosaceae</taxon>
        <taxon>Amygdaloideae</taxon>
        <taxon>Maleae</taxon>
        <taxon>Pyrus</taxon>
    </lineage>
</organism>
<reference evidence="1 2" key="1">
    <citation type="submission" date="2019-09" db="EMBL/GenBank/DDBJ databases">
        <authorList>
            <person name="Ou C."/>
        </authorList>
    </citation>
    <scope>NUCLEOTIDE SEQUENCE [LARGE SCALE GENOMIC DNA]</scope>
    <source>
        <strain evidence="1">S2</strain>
        <tissue evidence="1">Leaf</tissue>
    </source>
</reference>
<reference evidence="1 2" key="3">
    <citation type="submission" date="2019-11" db="EMBL/GenBank/DDBJ databases">
        <title>A de novo genome assembly of a pear dwarfing rootstock.</title>
        <authorList>
            <person name="Wang F."/>
            <person name="Wang J."/>
            <person name="Li S."/>
            <person name="Zhang Y."/>
            <person name="Fang M."/>
            <person name="Ma L."/>
            <person name="Zhao Y."/>
            <person name="Jiang S."/>
        </authorList>
    </citation>
    <scope>NUCLEOTIDE SEQUENCE [LARGE SCALE GENOMIC DNA]</scope>
    <source>
        <strain evidence="1">S2</strain>
        <tissue evidence="1">Leaf</tissue>
    </source>
</reference>
<accession>A0A5N5F4X2</accession>
<evidence type="ECO:0000313" key="1">
    <source>
        <dbReference type="EMBL" id="KAB2598017.1"/>
    </source>
</evidence>
<sequence>MCVSISYADVSLENRRQGGRTEFISRHEFVPSTGTSATDTIFTILFHGGRFLIVMLGNTNNLEVVGYAVKSHAVRITLAAKTSVIGRREALELPLKRIQ</sequence>
<evidence type="ECO:0000313" key="2">
    <source>
        <dbReference type="Proteomes" id="UP000327157"/>
    </source>
</evidence>
<dbReference type="EMBL" id="SMOL01000768">
    <property type="protein sequence ID" value="KAB2598017.1"/>
    <property type="molecule type" value="Genomic_DNA"/>
</dbReference>
<gene>
    <name evidence="1" type="ORF">D8674_000937</name>
</gene>
<dbReference type="Proteomes" id="UP000327157">
    <property type="component" value="Chromosome 1"/>
</dbReference>
<dbReference type="AlphaFoldDB" id="A0A5N5F4X2"/>
<reference evidence="2" key="2">
    <citation type="submission" date="2019-10" db="EMBL/GenBank/DDBJ databases">
        <title>A de novo genome assembly of a pear dwarfing rootstock.</title>
        <authorList>
            <person name="Wang F."/>
            <person name="Wang J."/>
            <person name="Li S."/>
            <person name="Zhang Y."/>
            <person name="Fang M."/>
            <person name="Ma L."/>
            <person name="Zhao Y."/>
            <person name="Jiang S."/>
        </authorList>
    </citation>
    <scope>NUCLEOTIDE SEQUENCE [LARGE SCALE GENOMIC DNA]</scope>
</reference>